<dbReference type="CDD" id="cd02440">
    <property type="entry name" value="AdoMet_MTases"/>
    <property type="match status" value="1"/>
</dbReference>
<sequence length="208" mass="24299">MKKQVDKSHYEFAKYVAKPRWASMWHQLDEVMRLKPERVLEIGPGPGVFKAMASLFGVSVETLDIDPELNPDHVASVLEMPFEDGDFDVVCAFQMLEHIPFDQSMQAFGEMARVARSKVIISLPDARPVWPLSVHIPRTGALQMLVPRPWSGPKRHDFNGEHYWEINKKGFDLNFVVRELRKIPRLNMTKTYRVWDFPYHRFFIFGVR</sequence>
<dbReference type="GO" id="GO:0008168">
    <property type="term" value="F:methyltransferase activity"/>
    <property type="evidence" value="ECO:0007669"/>
    <property type="project" value="UniProtKB-KW"/>
</dbReference>
<keyword evidence="1" id="KW-0489">Methyltransferase</keyword>
<accession>A0ABV1NEZ1</accession>
<protein>
    <submittedName>
        <fullName evidence="1">Class I SAM-dependent methyltransferase</fullName>
        <ecNumber evidence="1">2.1.-.-</ecNumber>
    </submittedName>
</protein>
<proteinExistence type="predicted"/>
<gene>
    <name evidence="1" type="ORF">ABE960_07360</name>
</gene>
<organism evidence="1 2">
    <name type="scientific">Halomonas aquatica</name>
    <dbReference type="NCBI Taxonomy" id="3151123"/>
    <lineage>
        <taxon>Bacteria</taxon>
        <taxon>Pseudomonadati</taxon>
        <taxon>Pseudomonadota</taxon>
        <taxon>Gammaproteobacteria</taxon>
        <taxon>Oceanospirillales</taxon>
        <taxon>Halomonadaceae</taxon>
        <taxon>Halomonas</taxon>
    </lineage>
</organism>
<dbReference type="RefSeq" id="WP_349761601.1">
    <property type="nucleotide sequence ID" value="NZ_JBEGCJ010000003.1"/>
</dbReference>
<dbReference type="EC" id="2.1.-.-" evidence="1"/>
<dbReference type="Pfam" id="PF13489">
    <property type="entry name" value="Methyltransf_23"/>
    <property type="match status" value="1"/>
</dbReference>
<name>A0ABV1NEZ1_9GAMM</name>
<dbReference type="EMBL" id="JBEGCJ010000003">
    <property type="protein sequence ID" value="MEQ6917335.1"/>
    <property type="molecule type" value="Genomic_DNA"/>
</dbReference>
<dbReference type="Gene3D" id="3.40.50.150">
    <property type="entry name" value="Vaccinia Virus protein VP39"/>
    <property type="match status" value="1"/>
</dbReference>
<reference evidence="1 2" key="1">
    <citation type="submission" date="2024-05" db="EMBL/GenBank/DDBJ databases">
        <title>Halomonas sp. SSM6 16S ribosomal RNA gene Genome sequencing and assembly.</title>
        <authorList>
            <person name="Yook S."/>
        </authorList>
    </citation>
    <scope>NUCLEOTIDE SEQUENCE [LARGE SCALE GENOMIC DNA]</scope>
    <source>
        <strain evidence="1 2">SSM6</strain>
    </source>
</reference>
<dbReference type="Proteomes" id="UP001442468">
    <property type="component" value="Unassembled WGS sequence"/>
</dbReference>
<dbReference type="GO" id="GO:0032259">
    <property type="term" value="P:methylation"/>
    <property type="evidence" value="ECO:0007669"/>
    <property type="project" value="UniProtKB-KW"/>
</dbReference>
<evidence type="ECO:0000313" key="2">
    <source>
        <dbReference type="Proteomes" id="UP001442468"/>
    </source>
</evidence>
<keyword evidence="1" id="KW-0808">Transferase</keyword>
<dbReference type="SUPFAM" id="SSF53335">
    <property type="entry name" value="S-adenosyl-L-methionine-dependent methyltransferases"/>
    <property type="match status" value="1"/>
</dbReference>
<keyword evidence="2" id="KW-1185">Reference proteome</keyword>
<evidence type="ECO:0000313" key="1">
    <source>
        <dbReference type="EMBL" id="MEQ6917335.1"/>
    </source>
</evidence>
<dbReference type="InterPro" id="IPR029063">
    <property type="entry name" value="SAM-dependent_MTases_sf"/>
</dbReference>
<comment type="caution">
    <text evidence="1">The sequence shown here is derived from an EMBL/GenBank/DDBJ whole genome shotgun (WGS) entry which is preliminary data.</text>
</comment>